<reference evidence="2" key="1">
    <citation type="submission" date="2020-11" db="EMBL/GenBank/DDBJ databases">
        <title>Complete genome sequence of a novel pathogenic Methylobacterium strain isolated from rice in Vietnam.</title>
        <authorList>
            <person name="Lai K."/>
            <person name="Okazaki S."/>
            <person name="Higashi K."/>
            <person name="Mori H."/>
            <person name="Toyoda A."/>
            <person name="Kurokawa K."/>
        </authorList>
    </citation>
    <scope>NUCLEOTIDE SEQUENCE</scope>
    <source>
        <strain evidence="2">VL1</strain>
    </source>
</reference>
<protein>
    <recommendedName>
        <fullName evidence="1">Xylose isomerase-like TIM barrel domain-containing protein</fullName>
    </recommendedName>
</protein>
<evidence type="ECO:0000313" key="3">
    <source>
        <dbReference type="Proteomes" id="UP000663508"/>
    </source>
</evidence>
<dbReference type="InterPro" id="IPR013022">
    <property type="entry name" value="Xyl_isomerase-like_TIM-brl"/>
</dbReference>
<dbReference type="InterPro" id="IPR036237">
    <property type="entry name" value="Xyl_isomerase-like_sf"/>
</dbReference>
<proteinExistence type="predicted"/>
<dbReference type="PANTHER" id="PTHR12110:SF52">
    <property type="entry name" value="XYLOSE ISOMERASE"/>
    <property type="match status" value="1"/>
</dbReference>
<organism evidence="2 3">
    <name type="scientific">Methylobacterium indicum</name>
    <dbReference type="NCBI Taxonomy" id="1775910"/>
    <lineage>
        <taxon>Bacteria</taxon>
        <taxon>Pseudomonadati</taxon>
        <taxon>Pseudomonadota</taxon>
        <taxon>Alphaproteobacteria</taxon>
        <taxon>Hyphomicrobiales</taxon>
        <taxon>Methylobacteriaceae</taxon>
        <taxon>Methylobacterium</taxon>
    </lineage>
</organism>
<dbReference type="KEGG" id="mind:mvi_01350"/>
<evidence type="ECO:0000313" key="2">
    <source>
        <dbReference type="EMBL" id="BCM81674.1"/>
    </source>
</evidence>
<dbReference type="Gene3D" id="3.20.20.150">
    <property type="entry name" value="Divalent-metal-dependent TIM barrel enzymes"/>
    <property type="match status" value="1"/>
</dbReference>
<dbReference type="AlphaFoldDB" id="A0A8H8WNY4"/>
<dbReference type="EMBL" id="AP024145">
    <property type="protein sequence ID" value="BCM81674.1"/>
    <property type="molecule type" value="Genomic_DNA"/>
</dbReference>
<dbReference type="InterPro" id="IPR050312">
    <property type="entry name" value="IolE/XylAMocC-like"/>
</dbReference>
<dbReference type="Pfam" id="PF01261">
    <property type="entry name" value="AP_endonuc_2"/>
    <property type="match status" value="1"/>
</dbReference>
<dbReference type="PANTHER" id="PTHR12110">
    <property type="entry name" value="HYDROXYPYRUVATE ISOMERASE"/>
    <property type="match status" value="1"/>
</dbReference>
<sequence>MSMTPATQSAQRSLTAAECSINTATLGHAEPIGTVIERVAKHGFGGISPWRRDLEGHDVRTVARRIRDAGLSVSGYCRSTYLTGASRVERQQAVRENRQAIEDAAALGSACFVLVVGGLPAGSRDLADARRQVEDGVAELLEHARSVGVPLALEPLHPMYAGDRSCLTSLAEAIALCERLDRHGIGGLGVAVDAYHVWWDWRVSHEIRAASGRLLAFHVCDWLIPTRDMLLDRGLMGDGVIDLKALRSAVEEADFNGMIEIEIFSEEIWRWDPETILSRCVERVCTAC</sequence>
<name>A0A8H8WNY4_9HYPH</name>
<dbReference type="SUPFAM" id="SSF51658">
    <property type="entry name" value="Xylose isomerase-like"/>
    <property type="match status" value="1"/>
</dbReference>
<dbReference type="Proteomes" id="UP000663508">
    <property type="component" value="Chromosome"/>
</dbReference>
<feature type="domain" description="Xylose isomerase-like TIM barrel" evidence="1">
    <location>
        <begin position="36"/>
        <end position="274"/>
    </location>
</feature>
<gene>
    <name evidence="2" type="ORF">mvi_01350</name>
</gene>
<accession>A0A8H8WNY4</accession>
<evidence type="ECO:0000259" key="1">
    <source>
        <dbReference type="Pfam" id="PF01261"/>
    </source>
</evidence>